<reference evidence="1" key="1">
    <citation type="submission" date="2017-08" db="EMBL/GenBank/DDBJ databases">
        <authorList>
            <person name="Polle J.E."/>
            <person name="Barry K."/>
            <person name="Cushman J."/>
            <person name="Schmutz J."/>
            <person name="Tran D."/>
            <person name="Hathwaick L.T."/>
            <person name="Yim W.C."/>
            <person name="Jenkins J."/>
            <person name="Mckie-Krisberg Z.M."/>
            <person name="Prochnik S."/>
            <person name="Lindquist E."/>
            <person name="Dockter R.B."/>
            <person name="Adam C."/>
            <person name="Molina H."/>
            <person name="Bunkerborg J."/>
            <person name="Jin E."/>
            <person name="Buchheim M."/>
            <person name="Magnuson J."/>
        </authorList>
    </citation>
    <scope>NUCLEOTIDE SEQUENCE</scope>
    <source>
        <strain evidence="1">CCAP 19/18</strain>
    </source>
</reference>
<dbReference type="EMBL" id="MU069935">
    <property type="protein sequence ID" value="KAF5831606.1"/>
    <property type="molecule type" value="Genomic_DNA"/>
</dbReference>
<feature type="non-terminal residue" evidence="1">
    <location>
        <position position="1"/>
    </location>
</feature>
<evidence type="ECO:0000313" key="1">
    <source>
        <dbReference type="EMBL" id="KAF5831606.1"/>
    </source>
</evidence>
<evidence type="ECO:0000313" key="2">
    <source>
        <dbReference type="Proteomes" id="UP000815325"/>
    </source>
</evidence>
<proteinExistence type="predicted"/>
<name>A0ABQ7GAH3_DUNSA</name>
<protein>
    <submittedName>
        <fullName evidence="1">Uncharacterized protein</fullName>
    </submittedName>
</protein>
<comment type="caution">
    <text evidence="1">The sequence shown here is derived from an EMBL/GenBank/DDBJ whole genome shotgun (WGS) entry which is preliminary data.</text>
</comment>
<keyword evidence="2" id="KW-1185">Reference proteome</keyword>
<sequence>VEASDRPATPLGLPPSHNLLCELLQSHPRRGGRRCGVSLSFLVTLGGLLVAELGPQEAWRLTTQDVSEWLLLPLVHEKQCSVATMLPDEAVGVPQHAVSHSYTSPFLNMVNVLIGHFSTENMAETFLWVDFLSQNFLAPGAHSPAKQVSAVREAIRSTHSTLLILDSEGRALSR</sequence>
<accession>A0ABQ7GAH3</accession>
<gene>
    <name evidence="1" type="ORF">DUNSADRAFT_12919</name>
</gene>
<organism evidence="1 2">
    <name type="scientific">Dunaliella salina</name>
    <name type="common">Green alga</name>
    <name type="synonym">Protococcus salinus</name>
    <dbReference type="NCBI Taxonomy" id="3046"/>
    <lineage>
        <taxon>Eukaryota</taxon>
        <taxon>Viridiplantae</taxon>
        <taxon>Chlorophyta</taxon>
        <taxon>core chlorophytes</taxon>
        <taxon>Chlorophyceae</taxon>
        <taxon>CS clade</taxon>
        <taxon>Chlamydomonadales</taxon>
        <taxon>Dunaliellaceae</taxon>
        <taxon>Dunaliella</taxon>
    </lineage>
</organism>
<dbReference type="Proteomes" id="UP000815325">
    <property type="component" value="Unassembled WGS sequence"/>
</dbReference>